<feature type="transmembrane region" description="Helical" evidence="1">
    <location>
        <begin position="139"/>
        <end position="162"/>
    </location>
</feature>
<organism evidence="2 3">
    <name type="scientific">Candidatus Methanocrinis alkalitolerans</name>
    <dbReference type="NCBI Taxonomy" id="3033395"/>
    <lineage>
        <taxon>Archaea</taxon>
        <taxon>Methanobacteriati</taxon>
        <taxon>Methanobacteriota</taxon>
        <taxon>Stenosarchaea group</taxon>
        <taxon>Methanomicrobia</taxon>
        <taxon>Methanotrichales</taxon>
        <taxon>Methanotrichaceae</taxon>
        <taxon>Methanocrinis</taxon>
    </lineage>
</organism>
<keyword evidence="1" id="KW-1133">Transmembrane helix</keyword>
<comment type="caution">
    <text evidence="2">The sequence shown here is derived from an EMBL/GenBank/DDBJ whole genome shotgun (WGS) entry which is preliminary data.</text>
</comment>
<evidence type="ECO:0000313" key="2">
    <source>
        <dbReference type="EMBL" id="MDF0592653.1"/>
    </source>
</evidence>
<feature type="transmembrane region" description="Helical" evidence="1">
    <location>
        <begin position="57"/>
        <end position="78"/>
    </location>
</feature>
<reference evidence="2 3" key="1">
    <citation type="submission" date="2023-03" db="EMBL/GenBank/DDBJ databases">
        <title>Whole genome sequencing of Methanotrichaceae archaeon M04Ac.</title>
        <authorList>
            <person name="Khomyakova M.A."/>
            <person name="Merkel A.Y."/>
            <person name="Slobodkin A.I."/>
        </authorList>
    </citation>
    <scope>NUCLEOTIDE SEQUENCE [LARGE SCALE GENOMIC DNA]</scope>
    <source>
        <strain evidence="2 3">M04Ac</strain>
    </source>
</reference>
<keyword evidence="1" id="KW-0812">Transmembrane</keyword>
<keyword evidence="3" id="KW-1185">Reference proteome</keyword>
<gene>
    <name evidence="2" type="ORF">P0O24_03545</name>
</gene>
<proteinExistence type="predicted"/>
<feature type="transmembrane region" description="Helical" evidence="1">
    <location>
        <begin position="26"/>
        <end position="45"/>
    </location>
</feature>
<dbReference type="Proteomes" id="UP001215956">
    <property type="component" value="Unassembled WGS sequence"/>
</dbReference>
<name>A0ABT5XD74_9EURY</name>
<dbReference type="RefSeq" id="WP_316968362.1">
    <property type="nucleotide sequence ID" value="NZ_JARFPL010000008.1"/>
</dbReference>
<evidence type="ECO:0000313" key="3">
    <source>
        <dbReference type="Proteomes" id="UP001215956"/>
    </source>
</evidence>
<dbReference type="EMBL" id="JARFPL010000008">
    <property type="protein sequence ID" value="MDF0592653.1"/>
    <property type="molecule type" value="Genomic_DNA"/>
</dbReference>
<sequence>MNYGDTKFWALLNNYGKGNIIKSIDLIFSLILTTTFVFIVLYLNHLEVTINIICPQFITVSSALIAVIIAGLAIVVSISDDNFILMLKNVKVYEKILFLFYYDIILLGCSIVSNAIAYLTPNIVTLNIIINGIQIETAFFMVLLWLATFLGLYSLFSVILLVGTIMRYGLYRGAFIEINN</sequence>
<evidence type="ECO:0000256" key="1">
    <source>
        <dbReference type="SAM" id="Phobius"/>
    </source>
</evidence>
<accession>A0ABT5XD74</accession>
<keyword evidence="1" id="KW-0472">Membrane</keyword>
<protein>
    <submittedName>
        <fullName evidence="2">Uncharacterized protein</fullName>
    </submittedName>
</protein>
<feature type="transmembrane region" description="Helical" evidence="1">
    <location>
        <begin position="99"/>
        <end position="119"/>
    </location>
</feature>